<comment type="caution">
    <text evidence="1">The sequence shown here is derived from an EMBL/GenBank/DDBJ whole genome shotgun (WGS) entry which is preliminary data.</text>
</comment>
<evidence type="ECO:0000313" key="1">
    <source>
        <dbReference type="EMBL" id="MED6272039.1"/>
    </source>
</evidence>
<reference evidence="1 2" key="1">
    <citation type="submission" date="2021-06" db="EMBL/GenBank/DDBJ databases">
        <authorList>
            <person name="Palmer J.M."/>
        </authorList>
    </citation>
    <scope>NUCLEOTIDE SEQUENCE [LARGE SCALE GENOMIC DNA]</scope>
    <source>
        <strain evidence="1 2">CL_MEX2019</strain>
        <tissue evidence="1">Muscle</tissue>
    </source>
</reference>
<accession>A0ABU7DCV1</accession>
<proteinExistence type="predicted"/>
<keyword evidence="2" id="KW-1185">Reference proteome</keyword>
<protein>
    <submittedName>
        <fullName evidence="1">Uncharacterized protein</fullName>
    </submittedName>
</protein>
<sequence length="71" mass="7847">MTEPDKLFLGCSPQYPSAPTCPPALQRFLGQTDSDTRILTLLRRTPPTSRLFLRPSFPAQTVLLPLAPVLP</sequence>
<dbReference type="EMBL" id="JAHUTJ010019522">
    <property type="protein sequence ID" value="MED6272039.1"/>
    <property type="molecule type" value="Genomic_DNA"/>
</dbReference>
<organism evidence="1 2">
    <name type="scientific">Characodon lateralis</name>
    <dbReference type="NCBI Taxonomy" id="208331"/>
    <lineage>
        <taxon>Eukaryota</taxon>
        <taxon>Metazoa</taxon>
        <taxon>Chordata</taxon>
        <taxon>Craniata</taxon>
        <taxon>Vertebrata</taxon>
        <taxon>Euteleostomi</taxon>
        <taxon>Actinopterygii</taxon>
        <taxon>Neopterygii</taxon>
        <taxon>Teleostei</taxon>
        <taxon>Neoteleostei</taxon>
        <taxon>Acanthomorphata</taxon>
        <taxon>Ovalentaria</taxon>
        <taxon>Atherinomorphae</taxon>
        <taxon>Cyprinodontiformes</taxon>
        <taxon>Goodeidae</taxon>
        <taxon>Characodon</taxon>
    </lineage>
</organism>
<name>A0ABU7DCV1_9TELE</name>
<dbReference type="Proteomes" id="UP001352852">
    <property type="component" value="Unassembled WGS sequence"/>
</dbReference>
<gene>
    <name evidence="1" type="ORF">CHARACLAT_026195</name>
</gene>
<evidence type="ECO:0000313" key="2">
    <source>
        <dbReference type="Proteomes" id="UP001352852"/>
    </source>
</evidence>